<dbReference type="SUPFAM" id="SSF50621">
    <property type="entry name" value="Alanine racemase C-terminal domain-like"/>
    <property type="match status" value="1"/>
</dbReference>
<dbReference type="Gene3D" id="2.40.37.10">
    <property type="entry name" value="Lyase, Ornithine Decarboxylase, Chain A, domain 1"/>
    <property type="match status" value="1"/>
</dbReference>
<organism evidence="7 8">
    <name type="scientific">Sagittula salina</name>
    <dbReference type="NCBI Taxonomy" id="2820268"/>
    <lineage>
        <taxon>Bacteria</taxon>
        <taxon>Pseudomonadati</taxon>
        <taxon>Pseudomonadota</taxon>
        <taxon>Alphaproteobacteria</taxon>
        <taxon>Rhodobacterales</taxon>
        <taxon>Roseobacteraceae</taxon>
        <taxon>Sagittula</taxon>
    </lineage>
</organism>
<dbReference type="GO" id="GO:0008784">
    <property type="term" value="F:alanine racemase activity"/>
    <property type="evidence" value="ECO:0007669"/>
    <property type="project" value="UniProtKB-EC"/>
</dbReference>
<dbReference type="PANTHER" id="PTHR30511">
    <property type="entry name" value="ALANINE RACEMASE"/>
    <property type="match status" value="1"/>
</dbReference>
<keyword evidence="5" id="KW-0413">Isomerase</keyword>
<dbReference type="Proteomes" id="UP000675940">
    <property type="component" value="Unassembled WGS sequence"/>
</dbReference>
<dbReference type="InterPro" id="IPR011079">
    <property type="entry name" value="Ala_racemase_C"/>
</dbReference>
<evidence type="ECO:0000256" key="1">
    <source>
        <dbReference type="ARBA" id="ARBA00000316"/>
    </source>
</evidence>
<evidence type="ECO:0000256" key="5">
    <source>
        <dbReference type="ARBA" id="ARBA00023235"/>
    </source>
</evidence>
<evidence type="ECO:0000313" key="7">
    <source>
        <dbReference type="EMBL" id="MBP0483905.1"/>
    </source>
</evidence>
<dbReference type="AlphaFoldDB" id="A0A940S4I7"/>
<evidence type="ECO:0000256" key="4">
    <source>
        <dbReference type="ARBA" id="ARBA00022898"/>
    </source>
</evidence>
<evidence type="ECO:0000259" key="6">
    <source>
        <dbReference type="SMART" id="SM01005"/>
    </source>
</evidence>
<keyword evidence="8" id="KW-1185">Reference proteome</keyword>
<sequence length="149" mass="16101">MVRCGAILYGVLAQEMGFRPTMELKSRVVHLGQYLKGSTVGYDCDGRLTADRRLACISIGYAAGYARIADDRGAVLIRGTLAPALGKTSMNGIVVDVTEIPDVQVGDEATLFGGEGRLRIGPPAVVEQFGTILPDLLADWGMRNRRVYR</sequence>
<dbReference type="Pfam" id="PF00842">
    <property type="entry name" value="Ala_racemase_C"/>
    <property type="match status" value="1"/>
</dbReference>
<dbReference type="GO" id="GO:0030170">
    <property type="term" value="F:pyridoxal phosphate binding"/>
    <property type="evidence" value="ECO:0007669"/>
    <property type="project" value="TreeGrafter"/>
</dbReference>
<comment type="catalytic activity">
    <reaction evidence="1">
        <text>L-alanine = D-alanine</text>
        <dbReference type="Rhea" id="RHEA:20249"/>
        <dbReference type="ChEBI" id="CHEBI:57416"/>
        <dbReference type="ChEBI" id="CHEBI:57972"/>
        <dbReference type="EC" id="5.1.1.1"/>
    </reaction>
</comment>
<name>A0A940S4I7_9RHOB</name>
<gene>
    <name evidence="7" type="ORF">J5474_15595</name>
</gene>
<evidence type="ECO:0000256" key="2">
    <source>
        <dbReference type="ARBA" id="ARBA00001933"/>
    </source>
</evidence>
<comment type="cofactor">
    <cofactor evidence="2">
        <name>pyridoxal 5'-phosphate</name>
        <dbReference type="ChEBI" id="CHEBI:597326"/>
    </cofactor>
</comment>
<keyword evidence="4" id="KW-0663">Pyridoxal phosphate</keyword>
<proteinExistence type="predicted"/>
<dbReference type="PANTHER" id="PTHR30511:SF0">
    <property type="entry name" value="ALANINE RACEMASE, CATABOLIC-RELATED"/>
    <property type="match status" value="1"/>
</dbReference>
<comment type="caution">
    <text evidence="7">The sequence shown here is derived from an EMBL/GenBank/DDBJ whole genome shotgun (WGS) entry which is preliminary data.</text>
</comment>
<dbReference type="EC" id="5.1.1.1" evidence="3"/>
<dbReference type="GO" id="GO:0005829">
    <property type="term" value="C:cytosol"/>
    <property type="evidence" value="ECO:0007669"/>
    <property type="project" value="TreeGrafter"/>
</dbReference>
<dbReference type="SMART" id="SM01005">
    <property type="entry name" value="Ala_racemase_C"/>
    <property type="match status" value="1"/>
</dbReference>
<accession>A0A940S4I7</accession>
<dbReference type="EMBL" id="JAGISH010000008">
    <property type="protein sequence ID" value="MBP0483905.1"/>
    <property type="molecule type" value="Genomic_DNA"/>
</dbReference>
<dbReference type="GO" id="GO:0030632">
    <property type="term" value="P:D-alanine biosynthetic process"/>
    <property type="evidence" value="ECO:0007669"/>
    <property type="project" value="TreeGrafter"/>
</dbReference>
<dbReference type="PRINTS" id="PR00992">
    <property type="entry name" value="ALARACEMASE"/>
</dbReference>
<feature type="domain" description="Alanine racemase C-terminal" evidence="6">
    <location>
        <begin position="21"/>
        <end position="149"/>
    </location>
</feature>
<dbReference type="RefSeq" id="WP_209361838.1">
    <property type="nucleotide sequence ID" value="NZ_JAGISH010000008.1"/>
</dbReference>
<evidence type="ECO:0000313" key="8">
    <source>
        <dbReference type="Proteomes" id="UP000675940"/>
    </source>
</evidence>
<reference evidence="7" key="1">
    <citation type="submission" date="2021-03" db="EMBL/GenBank/DDBJ databases">
        <title>Sagittula salina sp. nov. strain M10.9X isolated from the marine waste.</title>
        <authorList>
            <person name="Satari L."/>
            <person name="Molina-Menor E."/>
            <person name="Vidal-Verdu A."/>
            <person name="Pascual J."/>
            <person name="Pereto J."/>
            <person name="Porcar M."/>
        </authorList>
    </citation>
    <scope>NUCLEOTIDE SEQUENCE</scope>
    <source>
        <strain evidence="7">M10.9X</strain>
    </source>
</reference>
<dbReference type="InterPro" id="IPR009006">
    <property type="entry name" value="Ala_racemase/Decarboxylase_C"/>
</dbReference>
<dbReference type="InterPro" id="IPR000821">
    <property type="entry name" value="Ala_racemase"/>
</dbReference>
<evidence type="ECO:0000256" key="3">
    <source>
        <dbReference type="ARBA" id="ARBA00013089"/>
    </source>
</evidence>
<protein>
    <recommendedName>
        <fullName evidence="3">alanine racemase</fullName>
        <ecNumber evidence="3">5.1.1.1</ecNumber>
    </recommendedName>
</protein>